<reference evidence="3" key="1">
    <citation type="submission" date="2018-05" db="EMBL/GenBank/DDBJ databases">
        <title>Genome Sequencing of selected type strains of the family Eggerthellaceae.</title>
        <authorList>
            <person name="Danylec N."/>
            <person name="Stoll D.A."/>
            <person name="Doetsch A."/>
            <person name="Huch M."/>
        </authorList>
    </citation>
    <scope>NUCLEOTIDE SEQUENCE [LARGE SCALE GENOMIC DNA]</scope>
    <source>
        <strain evidence="3">DSM 16106</strain>
    </source>
</reference>
<accession>A0A3N0B1E1</accession>
<dbReference type="SUPFAM" id="SSF53448">
    <property type="entry name" value="Nucleotide-diphospho-sugar transferases"/>
    <property type="match status" value="1"/>
</dbReference>
<dbReference type="AlphaFoldDB" id="A0A3N0B1E1"/>
<keyword evidence="3" id="KW-1185">Reference proteome</keyword>
<evidence type="ECO:0000259" key="1">
    <source>
        <dbReference type="Pfam" id="PF00535"/>
    </source>
</evidence>
<organism evidence="2 3">
    <name type="scientific">Paraeggerthella hongkongensis</name>
    <dbReference type="NCBI Taxonomy" id="230658"/>
    <lineage>
        <taxon>Bacteria</taxon>
        <taxon>Bacillati</taxon>
        <taxon>Actinomycetota</taxon>
        <taxon>Coriobacteriia</taxon>
        <taxon>Eggerthellales</taxon>
        <taxon>Eggerthellaceae</taxon>
        <taxon>Paraeggerthella</taxon>
    </lineage>
</organism>
<dbReference type="Pfam" id="PF04464">
    <property type="entry name" value="Glyphos_transf"/>
    <property type="match status" value="1"/>
</dbReference>
<dbReference type="RefSeq" id="WP_123192807.1">
    <property type="nucleotide sequence ID" value="NZ_QICD01000027.1"/>
</dbReference>
<feature type="domain" description="Glycosyltransferase 2-like" evidence="1">
    <location>
        <begin position="54"/>
        <end position="203"/>
    </location>
</feature>
<dbReference type="PANTHER" id="PTHR22916:SF3">
    <property type="entry name" value="UDP-GLCNAC:BETAGAL BETA-1,3-N-ACETYLGLUCOSAMINYLTRANSFERASE-LIKE PROTEIN 1"/>
    <property type="match status" value="1"/>
</dbReference>
<dbReference type="EMBL" id="QICD01000027">
    <property type="protein sequence ID" value="RNL40416.1"/>
    <property type="molecule type" value="Genomic_DNA"/>
</dbReference>
<dbReference type="CDD" id="cd00761">
    <property type="entry name" value="Glyco_tranf_GTA_type"/>
    <property type="match status" value="1"/>
</dbReference>
<gene>
    <name evidence="2" type="ORF">DMP08_10315</name>
</gene>
<dbReference type="GO" id="GO:0016758">
    <property type="term" value="F:hexosyltransferase activity"/>
    <property type="evidence" value="ECO:0007669"/>
    <property type="project" value="UniProtKB-ARBA"/>
</dbReference>
<dbReference type="Gene3D" id="3.40.50.12580">
    <property type="match status" value="1"/>
</dbReference>
<comment type="caution">
    <text evidence="2">The sequence shown here is derived from an EMBL/GenBank/DDBJ whole genome shotgun (WGS) entry which is preliminary data.</text>
</comment>
<proteinExistence type="predicted"/>
<dbReference type="GO" id="GO:0047355">
    <property type="term" value="F:CDP-glycerol glycerophosphotransferase activity"/>
    <property type="evidence" value="ECO:0007669"/>
    <property type="project" value="InterPro"/>
</dbReference>
<dbReference type="InterPro" id="IPR043148">
    <property type="entry name" value="TagF_C"/>
</dbReference>
<dbReference type="Pfam" id="PF00535">
    <property type="entry name" value="Glycos_transf_2"/>
    <property type="match status" value="1"/>
</dbReference>
<evidence type="ECO:0000313" key="2">
    <source>
        <dbReference type="EMBL" id="RNL40416.1"/>
    </source>
</evidence>
<dbReference type="Proteomes" id="UP000278632">
    <property type="component" value="Unassembled WGS sequence"/>
</dbReference>
<dbReference type="GO" id="GO:0016020">
    <property type="term" value="C:membrane"/>
    <property type="evidence" value="ECO:0007669"/>
    <property type="project" value="InterPro"/>
</dbReference>
<dbReference type="InterPro" id="IPR007554">
    <property type="entry name" value="Glycerophosphate_synth"/>
</dbReference>
<sequence>MGSFEARLKKKLFKKAKAVLPDSAVMRIQRHRLEKTGITPLKPGSYTPESSYAVVSAIYNVAPYLNDFFNSLMSQTINPTALRIIAVDDGSTDSSPDVVRSWQEKHPGRIEYVRKENGGQASARNLGMSMTNDFEWVTFIDPDDFVSHDYFEQVDKATRTHENLKMISCKLVFYQEKTQRLQDSHPLDYRFGKEARFYNVQDDNHPMQLSMSTAFFKTNEIRKTGIRVSEIIRPSFEDAHFVNRYLLSLDCGTLAFCPEPKYYYRKRSVGTSTLDGSWSTSDKLLIETKYGVLDLLKYAQDTKKYVPRYIQDTVLYHLTWYFKWFVGHKERSEHFINNGSAREFHLLLKQIFSYIAEDSVDRIQGSLLRFEWKKAILEKYKSVPSSHHTAYVELVRPSCKTILVRTSDPKIELFAGGERLSPIETKRCNVDFLGETLLQTFHSWYRYDDTTRDSRLSYHAAAHKPMKLTVRAKQYPDSVEISTLVNTFTANWSHYPQDGSWIIMDRDTQADDNAEHFYRYMMRKHPEQKCYFTLRKTSTDWSRLEKEGFLLLDFGSKDHENALKRCSKIVSSHADGFVHSYFKDNFHQSKDFIFLQHGITKDDISPWINGKPISIFCTATRQERLSICGDGSPYSLAPRQTVLTGFPRHDELLKQAYTRQDTILIMPTWRRSLAGDTNGKGNIREIHSEFANSEYKTVWESFLNSEKLKAISDETSTRIVFYPHANFAPYLENGFFTLPSYVEIASNTAGDSIQDLFGRAKVAITDYSSIAFDVAYLKKTCLYYQFDKEDFFSGMQAYAKGYFDYERDGFGPVAYTEADLLSELEALASCDFQPQEPYKSRIENTFPFRDGRCCERVYEAIKKLDDIPN</sequence>
<dbReference type="InterPro" id="IPR001173">
    <property type="entry name" value="Glyco_trans_2-like"/>
</dbReference>
<keyword evidence="2" id="KW-0808">Transferase</keyword>
<dbReference type="PANTHER" id="PTHR22916">
    <property type="entry name" value="GLYCOSYLTRANSFERASE"/>
    <property type="match status" value="1"/>
</dbReference>
<protein>
    <submittedName>
        <fullName evidence="2">Glycosyl transferase</fullName>
    </submittedName>
</protein>
<name>A0A3N0B1E1_9ACTN</name>
<dbReference type="OrthoDB" id="8549922at2"/>
<evidence type="ECO:0000313" key="3">
    <source>
        <dbReference type="Proteomes" id="UP000278632"/>
    </source>
</evidence>
<dbReference type="InterPro" id="IPR029044">
    <property type="entry name" value="Nucleotide-diphossugar_trans"/>
</dbReference>
<dbReference type="Gene3D" id="3.90.550.10">
    <property type="entry name" value="Spore Coat Polysaccharide Biosynthesis Protein SpsA, Chain A"/>
    <property type="match status" value="1"/>
</dbReference>